<keyword evidence="3" id="KW-0418">Kinase</keyword>
<proteinExistence type="inferred from homology"/>
<dbReference type="EMBL" id="JAHBBH010000002">
    <property type="protein sequence ID" value="MBW3091651.1"/>
    <property type="molecule type" value="Genomic_DNA"/>
</dbReference>
<keyword evidence="2" id="KW-0808">Transferase</keyword>
<evidence type="ECO:0000259" key="5">
    <source>
        <dbReference type="Pfam" id="PF13657"/>
    </source>
</evidence>
<dbReference type="InterPro" id="IPR017508">
    <property type="entry name" value="HipA_N1"/>
</dbReference>
<dbReference type="Proteomes" id="UP000700815">
    <property type="component" value="Unassembled WGS sequence"/>
</dbReference>
<dbReference type="Pfam" id="PF13657">
    <property type="entry name" value="Couple_hipA"/>
    <property type="match status" value="1"/>
</dbReference>
<feature type="domain" description="HipA-like C-terminal" evidence="4">
    <location>
        <begin position="148"/>
        <end position="375"/>
    </location>
</feature>
<dbReference type="InterPro" id="IPR012893">
    <property type="entry name" value="HipA-like_C"/>
</dbReference>
<evidence type="ECO:0000313" key="7">
    <source>
        <dbReference type="Proteomes" id="UP000700815"/>
    </source>
</evidence>
<dbReference type="CDD" id="cd17808">
    <property type="entry name" value="HipA_Ec_like"/>
    <property type="match status" value="1"/>
</dbReference>
<comment type="similarity">
    <text evidence="1">Belongs to the HipA Ser/Thr kinase family.</text>
</comment>
<dbReference type="InterPro" id="IPR052028">
    <property type="entry name" value="HipA_Ser/Thr_kinase"/>
</dbReference>
<evidence type="ECO:0000256" key="3">
    <source>
        <dbReference type="ARBA" id="ARBA00022777"/>
    </source>
</evidence>
<feature type="domain" description="HipA N-terminal subdomain 1" evidence="5">
    <location>
        <begin position="7"/>
        <end position="103"/>
    </location>
</feature>
<accession>A0ABS6WC78</accession>
<evidence type="ECO:0000259" key="4">
    <source>
        <dbReference type="Pfam" id="PF07804"/>
    </source>
</evidence>
<dbReference type="Pfam" id="PF07804">
    <property type="entry name" value="HipA_C"/>
    <property type="match status" value="1"/>
</dbReference>
<dbReference type="NCBIfam" id="TIGR03071">
    <property type="entry name" value="couple_hipA"/>
    <property type="match status" value="1"/>
</dbReference>
<reference evidence="6 7" key="1">
    <citation type="submission" date="2021-05" db="EMBL/GenBank/DDBJ databases">
        <title>Phylogenetic classification of ten novel species belonging to the genus Bifidobacterium comprising B. colchicus sp. nov., B. abeli sp. nov., B. bicoloris sp. nov., B. guerezis sp. nov., B. rosaliae sp. nov., B. santillanensis sp. nov., B. argentati sp. nov., B. amazzoni sp. nov., B. pluviali sp. nov., and B. pinnaculum sp. nov.</title>
        <authorList>
            <person name="Lugli G.A."/>
            <person name="Ruiz Garcia L."/>
            <person name="Margolles A."/>
            <person name="Ventura M."/>
        </authorList>
    </citation>
    <scope>NUCLEOTIDE SEQUENCE [LARGE SCALE GENOMIC DNA]</scope>
    <source>
        <strain evidence="6 7">82T10</strain>
    </source>
</reference>
<sequence>MNKIKTLDVLLEGHRIGVLQENSAGKHTFTYDMSAPITAQLSLSMPRRTTPWEGTPIEAYIDGILPDDPAIRQQIARTYGANARNPFSLLTAVGLDCGGGVQFVVPGQYDEIRSEERVVPISEEQIGARLLSIAGSGQSTWQSSGEHWSLNGAQEKIALRFTDGQWYEAEGAAATTHIIKPGIRDLKEQAFNEYLCMKTAERLSLPVAESEYRMFNHVPAIVSTRWDRHIDSRSVPSTVNRIHQEDLCQAMSVMTAQKYQADGGPGAVSIVRFLRDNGFPEEDVRLFFKALAFNYLIAGSDAHAKNYAILEPAGQLPRLAPLYDLASMFAYDTSRKDRKLAMSIGGEYSWERIDLRHWHRFAEACAGPDDWDMLANILIDLAVRTLPAFIQSSFEALNMLSQLAEDNQDTEDKLELIRRIREGISEQSAKVLQWFSKDAQK</sequence>
<dbReference type="PANTHER" id="PTHR37419">
    <property type="entry name" value="SERINE/THREONINE-PROTEIN KINASE TOXIN HIPA"/>
    <property type="match status" value="1"/>
</dbReference>
<dbReference type="PANTHER" id="PTHR37419:SF1">
    <property type="entry name" value="SERINE_THREONINE-PROTEIN KINASE TOXIN HIPA"/>
    <property type="match status" value="1"/>
</dbReference>
<organism evidence="6 7">
    <name type="scientific">Bifidobacterium miconis</name>
    <dbReference type="NCBI Taxonomy" id="2834435"/>
    <lineage>
        <taxon>Bacteria</taxon>
        <taxon>Bacillati</taxon>
        <taxon>Actinomycetota</taxon>
        <taxon>Actinomycetes</taxon>
        <taxon>Bifidobacteriales</taxon>
        <taxon>Bifidobacteriaceae</taxon>
        <taxon>Bifidobacterium</taxon>
    </lineage>
</organism>
<protein>
    <submittedName>
        <fullName evidence="6">Type II toxin-antitoxin system HipA family toxin</fullName>
    </submittedName>
</protein>
<evidence type="ECO:0000256" key="2">
    <source>
        <dbReference type="ARBA" id="ARBA00022679"/>
    </source>
</evidence>
<dbReference type="RefSeq" id="WP_219057756.1">
    <property type="nucleotide sequence ID" value="NZ_JAHBBH010000002.1"/>
</dbReference>
<keyword evidence="7" id="KW-1185">Reference proteome</keyword>
<gene>
    <name evidence="6" type="ORF">KIH79_01515</name>
</gene>
<name>A0ABS6WC78_9BIFI</name>
<comment type="caution">
    <text evidence="6">The sequence shown here is derived from an EMBL/GenBank/DDBJ whole genome shotgun (WGS) entry which is preliminary data.</text>
</comment>
<evidence type="ECO:0000313" key="6">
    <source>
        <dbReference type="EMBL" id="MBW3091651.1"/>
    </source>
</evidence>
<evidence type="ECO:0000256" key="1">
    <source>
        <dbReference type="ARBA" id="ARBA00010164"/>
    </source>
</evidence>